<dbReference type="SUPFAM" id="SSF103473">
    <property type="entry name" value="MFS general substrate transporter"/>
    <property type="match status" value="1"/>
</dbReference>
<evidence type="ECO:0000313" key="6">
    <source>
        <dbReference type="EMBL" id="CUA96439.1"/>
    </source>
</evidence>
<dbReference type="InterPro" id="IPR036259">
    <property type="entry name" value="MFS_trans_sf"/>
</dbReference>
<organism evidence="6 7">
    <name type="scientific">Thiomonas bhubaneswarensis</name>
    <dbReference type="NCBI Taxonomy" id="339866"/>
    <lineage>
        <taxon>Bacteria</taxon>
        <taxon>Pseudomonadati</taxon>
        <taxon>Pseudomonadota</taxon>
        <taxon>Betaproteobacteria</taxon>
        <taxon>Burkholderiales</taxon>
        <taxon>Thiomonas</taxon>
    </lineage>
</organism>
<dbReference type="Pfam" id="PF07690">
    <property type="entry name" value="MFS_1"/>
    <property type="match status" value="1"/>
</dbReference>
<keyword evidence="2 4" id="KW-1133">Transmembrane helix</keyword>
<dbReference type="Proteomes" id="UP000183649">
    <property type="component" value="Unassembled WGS sequence"/>
</dbReference>
<proteinExistence type="predicted"/>
<feature type="transmembrane region" description="Helical" evidence="4">
    <location>
        <begin position="80"/>
        <end position="98"/>
    </location>
</feature>
<dbReference type="EMBL" id="CYHF01000004">
    <property type="protein sequence ID" value="CUA96439.1"/>
    <property type="molecule type" value="Genomic_DNA"/>
</dbReference>
<evidence type="ECO:0000256" key="1">
    <source>
        <dbReference type="ARBA" id="ARBA00022692"/>
    </source>
</evidence>
<feature type="domain" description="Major facilitator superfamily (MFS) profile" evidence="5">
    <location>
        <begin position="14"/>
        <end position="391"/>
    </location>
</feature>
<dbReference type="GO" id="GO:0022857">
    <property type="term" value="F:transmembrane transporter activity"/>
    <property type="evidence" value="ECO:0007669"/>
    <property type="project" value="InterPro"/>
</dbReference>
<dbReference type="STRING" id="339866.GCA_001418255_01369"/>
<feature type="transmembrane region" description="Helical" evidence="4">
    <location>
        <begin position="347"/>
        <end position="366"/>
    </location>
</feature>
<feature type="transmembrane region" description="Helical" evidence="4">
    <location>
        <begin position="43"/>
        <end position="68"/>
    </location>
</feature>
<dbReference type="PANTHER" id="PTHR42910">
    <property type="entry name" value="TRANSPORTER SCO4007-RELATED"/>
    <property type="match status" value="1"/>
</dbReference>
<feature type="transmembrane region" description="Helical" evidence="4">
    <location>
        <begin position="138"/>
        <end position="159"/>
    </location>
</feature>
<reference evidence="7" key="1">
    <citation type="submission" date="2015-08" db="EMBL/GenBank/DDBJ databases">
        <authorList>
            <person name="Varghese N."/>
        </authorList>
    </citation>
    <scope>NUCLEOTIDE SEQUENCE [LARGE SCALE GENOMIC DNA]</scope>
    <source>
        <strain evidence="7">DSM 18181</strain>
    </source>
</reference>
<dbReference type="Gene3D" id="1.20.1250.20">
    <property type="entry name" value="MFS general substrate transporter like domains"/>
    <property type="match status" value="1"/>
</dbReference>
<dbReference type="RefSeq" id="WP_055450286.1">
    <property type="nucleotide sequence ID" value="NZ_CYHF01000004.1"/>
</dbReference>
<dbReference type="PANTHER" id="PTHR42910:SF1">
    <property type="entry name" value="MAJOR FACILITATOR SUPERFAMILY (MFS) PROFILE DOMAIN-CONTAINING PROTEIN"/>
    <property type="match status" value="1"/>
</dbReference>
<dbReference type="InterPro" id="IPR011701">
    <property type="entry name" value="MFS"/>
</dbReference>
<feature type="transmembrane region" description="Helical" evidence="4">
    <location>
        <begin position="249"/>
        <end position="270"/>
    </location>
</feature>
<dbReference type="PROSITE" id="PS50850">
    <property type="entry name" value="MFS"/>
    <property type="match status" value="1"/>
</dbReference>
<feature type="transmembrane region" description="Helical" evidence="4">
    <location>
        <begin position="219"/>
        <end position="237"/>
    </location>
</feature>
<sequence length="391" mass="40766">MEHRATQRDADARFTVLMAAACGVSVANLYYAQPLLQQFAGTFHVTIARIGIVPSAVQIGYAAGLILIGPLGDRHARHRIILWLSALLVPVTLSAALAPSVAWLATAAFAIGVLSSIAQQIIPLVAHLARPEERGRSIGTVMSGLMIGILGGRVLAGAVAQWSSWRVVFDVGAALNAAMFAMLWRELPRQPAPAHAGQRYLALITSTFAQFGKFPELRTAALTGALFFGSFSVFWVGLTPLLQSTDYDYGPAVVGSFGLLGIAGASAAALSGRWSDRARGPGRIRGAALLVVLASWGAASFGEHSLWGLVVGIVAVDAGCQAAHIANQASIHALPSEVRNRVNALYMTYYFGGGALGSLLASHAWSLGGWPAVVSVGAGFAVLSLVVHALG</sequence>
<evidence type="ECO:0000259" key="5">
    <source>
        <dbReference type="PROSITE" id="PS50850"/>
    </source>
</evidence>
<gene>
    <name evidence="6" type="ORF">Ga0061069_104135</name>
</gene>
<evidence type="ECO:0000256" key="2">
    <source>
        <dbReference type="ARBA" id="ARBA00022989"/>
    </source>
</evidence>
<protein>
    <submittedName>
        <fullName evidence="6">Predicted arabinose efflux permease, MFS family</fullName>
    </submittedName>
</protein>
<keyword evidence="3 4" id="KW-0472">Membrane</keyword>
<feature type="transmembrane region" description="Helical" evidence="4">
    <location>
        <begin position="12"/>
        <end position="31"/>
    </location>
</feature>
<evidence type="ECO:0000256" key="3">
    <source>
        <dbReference type="ARBA" id="ARBA00023136"/>
    </source>
</evidence>
<keyword evidence="1 4" id="KW-0812">Transmembrane</keyword>
<name>A0A0K6HZV4_9BURK</name>
<dbReference type="AlphaFoldDB" id="A0A0K6HZV4"/>
<dbReference type="OrthoDB" id="9815356at2"/>
<keyword evidence="7" id="KW-1185">Reference proteome</keyword>
<accession>A0A0K6HZV4</accession>
<feature type="transmembrane region" description="Helical" evidence="4">
    <location>
        <begin position="165"/>
        <end position="184"/>
    </location>
</feature>
<feature type="transmembrane region" description="Helical" evidence="4">
    <location>
        <begin position="372"/>
        <end position="390"/>
    </location>
</feature>
<dbReference type="InterPro" id="IPR020846">
    <property type="entry name" value="MFS_dom"/>
</dbReference>
<evidence type="ECO:0000256" key="4">
    <source>
        <dbReference type="SAM" id="Phobius"/>
    </source>
</evidence>
<dbReference type="CDD" id="cd17324">
    <property type="entry name" value="MFS_NepI_like"/>
    <property type="match status" value="1"/>
</dbReference>
<feature type="transmembrane region" description="Helical" evidence="4">
    <location>
        <begin position="104"/>
        <end position="126"/>
    </location>
</feature>
<evidence type="ECO:0000313" key="7">
    <source>
        <dbReference type="Proteomes" id="UP000183649"/>
    </source>
</evidence>